<proteinExistence type="predicted"/>
<evidence type="ECO:0000313" key="3">
    <source>
        <dbReference type="Proteomes" id="UP000523000"/>
    </source>
</evidence>
<accession>A0A839QPK6</accession>
<name>A0A839QPK6_9MICC</name>
<dbReference type="AlphaFoldDB" id="A0A839QPK6"/>
<dbReference type="EMBL" id="JACHVS010000002">
    <property type="protein sequence ID" value="MBB2996704.1"/>
    <property type="molecule type" value="Genomic_DNA"/>
</dbReference>
<keyword evidence="1" id="KW-0472">Membrane</keyword>
<dbReference type="RefSeq" id="WP_183512269.1">
    <property type="nucleotide sequence ID" value="NZ_BAABGK010000030.1"/>
</dbReference>
<evidence type="ECO:0000313" key="2">
    <source>
        <dbReference type="EMBL" id="MBB2996704.1"/>
    </source>
</evidence>
<sequence length="61" mass="6690">MTTQIPVRSTTAADSKAWPFIALAVLGISISLMYINDNSFLLVPPMLVTVISALRVRGNKW</sequence>
<organism evidence="2 3">
    <name type="scientific">Paeniglutamicibacter cryotolerans</name>
    <dbReference type="NCBI Taxonomy" id="670079"/>
    <lineage>
        <taxon>Bacteria</taxon>
        <taxon>Bacillati</taxon>
        <taxon>Actinomycetota</taxon>
        <taxon>Actinomycetes</taxon>
        <taxon>Micrococcales</taxon>
        <taxon>Micrococcaceae</taxon>
        <taxon>Paeniglutamicibacter</taxon>
    </lineage>
</organism>
<protein>
    <submittedName>
        <fullName evidence="2">Uncharacterized protein</fullName>
    </submittedName>
</protein>
<evidence type="ECO:0000256" key="1">
    <source>
        <dbReference type="SAM" id="Phobius"/>
    </source>
</evidence>
<dbReference type="Proteomes" id="UP000523000">
    <property type="component" value="Unassembled WGS sequence"/>
</dbReference>
<keyword evidence="1" id="KW-0812">Transmembrane</keyword>
<reference evidence="2 3" key="1">
    <citation type="submission" date="2020-08" db="EMBL/GenBank/DDBJ databases">
        <title>Sequencing the genomes of 1000 actinobacteria strains.</title>
        <authorList>
            <person name="Klenk H.-P."/>
        </authorList>
    </citation>
    <scope>NUCLEOTIDE SEQUENCE [LARGE SCALE GENOMIC DNA]</scope>
    <source>
        <strain evidence="2 3">DSM 22826</strain>
    </source>
</reference>
<comment type="caution">
    <text evidence="2">The sequence shown here is derived from an EMBL/GenBank/DDBJ whole genome shotgun (WGS) entry which is preliminary data.</text>
</comment>
<gene>
    <name evidence="2" type="ORF">E9229_002951</name>
</gene>
<feature type="transmembrane region" description="Helical" evidence="1">
    <location>
        <begin position="17"/>
        <end position="35"/>
    </location>
</feature>
<keyword evidence="1" id="KW-1133">Transmembrane helix</keyword>
<keyword evidence="3" id="KW-1185">Reference proteome</keyword>